<sequence length="482" mass="56104">MKGLKKLVIENFQSHERTEIDFVFGLNVLVGPSDSGKSAILRALRWVLFNMPRGTDFIRRDADRCQVTLTLMDNTQIIRLRSASINRYTLINPEGQEQIFEGFGNTVPHEILEAHQIKPLKLDEKWEMIVHAGNQLEGPFLLSESSIAKAKIIGSISGAQLIDRALKGTIQDRKQLSKKMRLLEEQAEALAHELKPYENLSTLEEEVQKAQVIYQAVKEKQRKLQRLREIAKYYHEIQKEKEQQLSILKDLENVPLLEQKQLEIEMKALERKQLKSLCERWMDNQHQTKICKERILQTEKLPVAEKTFSEVRSKKEQLIALRNSQVKWEQTKQALDHVKDKLKQCQHVPQAQNRIEGLVAKVVRLHHLQGNRELWKRLKSEKDRVEKTISSTQGVSDLQNNMELIETKKQKMQHLAGLYDDLIDTKKRIKAGREYYLTRQHEIESLSDLYVELLKEQGNCPTCGNQVDSSKLLEHLLEEYMV</sequence>
<evidence type="ECO:0000256" key="1">
    <source>
        <dbReference type="ARBA" id="ARBA00006930"/>
    </source>
</evidence>
<dbReference type="InterPro" id="IPR027417">
    <property type="entry name" value="P-loop_NTPase"/>
</dbReference>
<dbReference type="OrthoDB" id="267455at2"/>
<evidence type="ECO:0000256" key="2">
    <source>
        <dbReference type="ARBA" id="ARBA00011322"/>
    </source>
</evidence>
<accession>A0A364K7X3</accession>
<feature type="domain" description="Endonuclease GajA/Old nuclease/RecF-like AAA" evidence="5">
    <location>
        <begin position="4"/>
        <end position="344"/>
    </location>
</feature>
<dbReference type="Gene3D" id="3.40.50.300">
    <property type="entry name" value="P-loop containing nucleotide triphosphate hydrolases"/>
    <property type="match status" value="1"/>
</dbReference>
<comment type="similarity">
    <text evidence="1">Belongs to the SMC family. SbcC subfamily.</text>
</comment>
<dbReference type="PANTHER" id="PTHR32114:SF2">
    <property type="entry name" value="ABC TRANSPORTER ABCH.3"/>
    <property type="match status" value="1"/>
</dbReference>
<dbReference type="PANTHER" id="PTHR32114">
    <property type="entry name" value="ABC TRANSPORTER ABCH.3"/>
    <property type="match status" value="1"/>
</dbReference>
<dbReference type="AlphaFoldDB" id="A0A364K7X3"/>
<keyword evidence="7" id="KW-1185">Reference proteome</keyword>
<gene>
    <name evidence="6" type="ORF">DL897_05250</name>
</gene>
<keyword evidence="4" id="KW-0175">Coiled coil</keyword>
<proteinExistence type="inferred from homology"/>
<dbReference type="SUPFAM" id="SSF75712">
    <property type="entry name" value="Rad50 coiled-coil Zn hook"/>
    <property type="match status" value="1"/>
</dbReference>
<evidence type="ECO:0000256" key="3">
    <source>
        <dbReference type="ARBA" id="ARBA00013368"/>
    </source>
</evidence>
<dbReference type="Pfam" id="PF13175">
    <property type="entry name" value="AAA_15"/>
    <property type="match status" value="1"/>
</dbReference>
<evidence type="ECO:0000259" key="5">
    <source>
        <dbReference type="Pfam" id="PF13175"/>
    </source>
</evidence>
<evidence type="ECO:0000256" key="4">
    <source>
        <dbReference type="SAM" id="Coils"/>
    </source>
</evidence>
<name>A0A364K7X3_9BACL</name>
<dbReference type="SUPFAM" id="SSF52540">
    <property type="entry name" value="P-loop containing nucleoside triphosphate hydrolases"/>
    <property type="match status" value="1"/>
</dbReference>
<organism evidence="6 7">
    <name type="scientific">Thermoflavimicrobium daqui</name>
    <dbReference type="NCBI Taxonomy" id="2137476"/>
    <lineage>
        <taxon>Bacteria</taxon>
        <taxon>Bacillati</taxon>
        <taxon>Bacillota</taxon>
        <taxon>Bacilli</taxon>
        <taxon>Bacillales</taxon>
        <taxon>Thermoactinomycetaceae</taxon>
        <taxon>Thermoflavimicrobium</taxon>
    </lineage>
</organism>
<dbReference type="Proteomes" id="UP000251213">
    <property type="component" value="Unassembled WGS sequence"/>
</dbReference>
<dbReference type="InterPro" id="IPR041685">
    <property type="entry name" value="AAA_GajA/Old/RecF-like"/>
</dbReference>
<comment type="subunit">
    <text evidence="2">Heterodimer of SbcC and SbcD.</text>
</comment>
<evidence type="ECO:0000313" key="6">
    <source>
        <dbReference type="EMBL" id="RAL26399.1"/>
    </source>
</evidence>
<feature type="coiled-coil region" evidence="4">
    <location>
        <begin position="166"/>
        <end position="277"/>
    </location>
</feature>
<dbReference type="EMBL" id="QJKK01000002">
    <property type="protein sequence ID" value="RAL26399.1"/>
    <property type="molecule type" value="Genomic_DNA"/>
</dbReference>
<protein>
    <recommendedName>
        <fullName evidence="3">Nuclease SbcCD subunit C</fullName>
    </recommendedName>
</protein>
<reference evidence="6 7" key="1">
    <citation type="submission" date="2018-06" db="EMBL/GenBank/DDBJ databases">
        <title>Thermoflavimicrobium daqus sp. nov., a thermophilic microbe isolated from Moutai-flavour Daqu.</title>
        <authorList>
            <person name="Wang X."/>
            <person name="Zhou H."/>
        </authorList>
    </citation>
    <scope>NUCLEOTIDE SEQUENCE [LARGE SCALE GENOMIC DNA]</scope>
    <source>
        <strain evidence="6 7">FBKL4.011</strain>
    </source>
</reference>
<comment type="caution">
    <text evidence="6">The sequence shown here is derived from an EMBL/GenBank/DDBJ whole genome shotgun (WGS) entry which is preliminary data.</text>
</comment>
<evidence type="ECO:0000313" key="7">
    <source>
        <dbReference type="Proteomes" id="UP000251213"/>
    </source>
</evidence>
<dbReference type="RefSeq" id="WP_113658084.1">
    <property type="nucleotide sequence ID" value="NZ_KZ845664.1"/>
</dbReference>
<reference evidence="6 7" key="2">
    <citation type="submission" date="2018-06" db="EMBL/GenBank/DDBJ databases">
        <authorList>
            <person name="Zhirakovskaya E."/>
        </authorList>
    </citation>
    <scope>NUCLEOTIDE SEQUENCE [LARGE SCALE GENOMIC DNA]</scope>
    <source>
        <strain evidence="6 7">FBKL4.011</strain>
    </source>
</reference>